<accession>A0ABQ9X1N8</accession>
<comment type="caution">
    <text evidence="1">The sequence shown here is derived from an EMBL/GenBank/DDBJ whole genome shotgun (WGS) entry which is preliminary data.</text>
</comment>
<evidence type="ECO:0000313" key="1">
    <source>
        <dbReference type="EMBL" id="KAK2945493.1"/>
    </source>
</evidence>
<dbReference type="Proteomes" id="UP001281761">
    <property type="component" value="Unassembled WGS sequence"/>
</dbReference>
<protein>
    <submittedName>
        <fullName evidence="1">Uncharacterized protein</fullName>
    </submittedName>
</protein>
<organism evidence="1 2">
    <name type="scientific">Blattamonas nauphoetae</name>
    <dbReference type="NCBI Taxonomy" id="2049346"/>
    <lineage>
        <taxon>Eukaryota</taxon>
        <taxon>Metamonada</taxon>
        <taxon>Preaxostyla</taxon>
        <taxon>Oxymonadida</taxon>
        <taxon>Blattamonas</taxon>
    </lineage>
</organism>
<sequence>MDLRVSKIGSAPILNPWEGPQSTILIFTSPHYIAAEAIYFTNIPIPFRLGMTIYASGNGCDVIGFEELNAPRLTGGSVPCKLDD</sequence>
<reference evidence="1 2" key="1">
    <citation type="journal article" date="2022" name="bioRxiv">
        <title>Genomics of Preaxostyla Flagellates Illuminates Evolutionary Transitions and the Path Towards Mitochondrial Loss.</title>
        <authorList>
            <person name="Novak L.V.F."/>
            <person name="Treitli S.C."/>
            <person name="Pyrih J."/>
            <person name="Halakuc P."/>
            <person name="Pipaliya S.V."/>
            <person name="Vacek V."/>
            <person name="Brzon O."/>
            <person name="Soukal P."/>
            <person name="Eme L."/>
            <person name="Dacks J.B."/>
            <person name="Karnkowska A."/>
            <person name="Elias M."/>
            <person name="Hampl V."/>
        </authorList>
    </citation>
    <scope>NUCLEOTIDE SEQUENCE [LARGE SCALE GENOMIC DNA]</scope>
    <source>
        <strain evidence="1">NAU3</strain>
        <tissue evidence="1">Gut</tissue>
    </source>
</reference>
<evidence type="ECO:0000313" key="2">
    <source>
        <dbReference type="Proteomes" id="UP001281761"/>
    </source>
</evidence>
<keyword evidence="2" id="KW-1185">Reference proteome</keyword>
<name>A0ABQ9X1N8_9EUKA</name>
<dbReference type="EMBL" id="JARBJD010000258">
    <property type="protein sequence ID" value="KAK2945493.1"/>
    <property type="molecule type" value="Genomic_DNA"/>
</dbReference>
<gene>
    <name evidence="1" type="ORF">BLNAU_19566</name>
</gene>
<proteinExistence type="predicted"/>